<gene>
    <name evidence="8" type="ordered locus">Clocel_3451</name>
</gene>
<dbReference type="Proteomes" id="UP000002730">
    <property type="component" value="Chromosome"/>
</dbReference>
<dbReference type="SUPFAM" id="SSF111369">
    <property type="entry name" value="HlyD-like secretion proteins"/>
    <property type="match status" value="1"/>
</dbReference>
<evidence type="ECO:0000256" key="2">
    <source>
        <dbReference type="ARBA" id="ARBA00009477"/>
    </source>
</evidence>
<dbReference type="eggNOG" id="COG0845">
    <property type="taxonomic scope" value="Bacteria"/>
</dbReference>
<sequence length="490" mass="49633">MKKKMIISIIIIAVLGVGGFAGYKYLGNNKQTTTVQAQTYISAAVTKRNLEKTLTGSGSVETTSTKTISANISSTSSTSTAPSSTSITSTAPATIASTTTTTSNTSSNTTSNSKGSSSSTTVTPSVTVTSINVTLNQKVSYGDTLITLSDGTAITAPYSGVISNIAVAVGDSIKANQNLITTSLTVASINVAENQTVNAGDSLVTLSDGSTVTATYGGIISNISVAVGDTLKSSQNLITTSFTVSSVNVIANQFVPAGYTLFTLSNGTTITAPFDGIVSAVSVAAGDTIKSGQELGTIFDSKHLIIKMDVDETDLSTISVGQAVDITLTAYSGKTFQGTIAAIGAQGSYSNGSSTFPVTVSLNDTTDVKVGMSAEASIKIASVTDALSIPVEAVKQSNGKKVVMVASSDGTTKTVEVETGLTTDTYVEIKSGLAEGDSVQIAQRSSSSNNNSSGFGAMGGTMPGGMPTGNRQNSQSSTQKSSSGQTKRPS</sequence>
<comment type="similarity">
    <text evidence="2">Belongs to the membrane fusion protein (MFP) (TC 8.A.1) family.</text>
</comment>
<dbReference type="InterPro" id="IPR006143">
    <property type="entry name" value="RND_pump_MFP"/>
</dbReference>
<dbReference type="InterPro" id="IPR058625">
    <property type="entry name" value="MdtA-like_BSH"/>
</dbReference>
<dbReference type="EMBL" id="CP002160">
    <property type="protein sequence ID" value="ADL53129.1"/>
    <property type="molecule type" value="Genomic_DNA"/>
</dbReference>
<dbReference type="KEGG" id="ccb:Clocel_3451"/>
<evidence type="ECO:0000256" key="3">
    <source>
        <dbReference type="ARBA" id="ARBA00022448"/>
    </source>
</evidence>
<dbReference type="Gene3D" id="2.40.420.20">
    <property type="match status" value="1"/>
</dbReference>
<dbReference type="InterPro" id="IPR058636">
    <property type="entry name" value="Beta-barrel_YknX"/>
</dbReference>
<dbReference type="OrthoDB" id="1725043at2"/>
<dbReference type="Pfam" id="PF25967">
    <property type="entry name" value="RND-MFP_C"/>
    <property type="match status" value="1"/>
</dbReference>
<dbReference type="GO" id="GO:1990281">
    <property type="term" value="C:efflux pump complex"/>
    <property type="evidence" value="ECO:0007669"/>
    <property type="project" value="TreeGrafter"/>
</dbReference>
<feature type="compositionally biased region" description="Low complexity" evidence="4">
    <location>
        <begin position="468"/>
        <end position="490"/>
    </location>
</feature>
<dbReference type="PANTHER" id="PTHR30469">
    <property type="entry name" value="MULTIDRUG RESISTANCE PROTEIN MDTA"/>
    <property type="match status" value="1"/>
</dbReference>
<dbReference type="Pfam" id="PF25990">
    <property type="entry name" value="Beta-barrel_YknX"/>
    <property type="match status" value="1"/>
</dbReference>
<evidence type="ECO:0000256" key="1">
    <source>
        <dbReference type="ARBA" id="ARBA00004196"/>
    </source>
</evidence>
<feature type="compositionally biased region" description="Gly residues" evidence="4">
    <location>
        <begin position="456"/>
        <end position="467"/>
    </location>
</feature>
<evidence type="ECO:0000256" key="4">
    <source>
        <dbReference type="SAM" id="MobiDB-lite"/>
    </source>
</evidence>
<evidence type="ECO:0000259" key="5">
    <source>
        <dbReference type="Pfam" id="PF25917"/>
    </source>
</evidence>
<organism evidence="8 9">
    <name type="scientific">Clostridium cellulovorans (strain ATCC 35296 / DSM 3052 / OCM 3 / 743B)</name>
    <dbReference type="NCBI Taxonomy" id="573061"/>
    <lineage>
        <taxon>Bacteria</taxon>
        <taxon>Bacillati</taxon>
        <taxon>Bacillota</taxon>
        <taxon>Clostridia</taxon>
        <taxon>Eubacteriales</taxon>
        <taxon>Clostridiaceae</taxon>
        <taxon>Clostridium</taxon>
    </lineage>
</organism>
<feature type="compositionally biased region" description="Low complexity" evidence="4">
    <location>
        <begin position="445"/>
        <end position="455"/>
    </location>
</feature>
<feature type="region of interest" description="Disordered" evidence="4">
    <location>
        <begin position="69"/>
        <end position="123"/>
    </location>
</feature>
<proteinExistence type="inferred from homology"/>
<evidence type="ECO:0000313" key="8">
    <source>
        <dbReference type="EMBL" id="ADL53129.1"/>
    </source>
</evidence>
<dbReference type="SUPFAM" id="SSF51230">
    <property type="entry name" value="Single hybrid motif"/>
    <property type="match status" value="1"/>
</dbReference>
<evidence type="ECO:0000313" key="9">
    <source>
        <dbReference type="Proteomes" id="UP000002730"/>
    </source>
</evidence>
<feature type="domain" description="Multidrug resistance protein MdtA-like barrel-sandwich hybrid" evidence="5">
    <location>
        <begin position="187"/>
        <end position="298"/>
    </location>
</feature>
<dbReference type="NCBIfam" id="TIGR01730">
    <property type="entry name" value="RND_mfp"/>
    <property type="match status" value="1"/>
</dbReference>
<dbReference type="InterPro" id="IPR058627">
    <property type="entry name" value="MdtA-like_C"/>
</dbReference>
<dbReference type="Pfam" id="PF25917">
    <property type="entry name" value="BSH_RND"/>
    <property type="match status" value="1"/>
</dbReference>
<dbReference type="GO" id="GO:0015562">
    <property type="term" value="F:efflux transmembrane transporter activity"/>
    <property type="evidence" value="ECO:0007669"/>
    <property type="project" value="TreeGrafter"/>
</dbReference>
<keyword evidence="3" id="KW-0813">Transport</keyword>
<feature type="domain" description="Multidrug resistance protein MdtA-like C-terminal permuted SH3" evidence="6">
    <location>
        <begin position="385"/>
        <end position="439"/>
    </location>
</feature>
<dbReference type="AlphaFoldDB" id="D9SVR8"/>
<name>D9SVR8_CLOC7</name>
<dbReference type="HOGENOM" id="CLU_556326_0_0_9"/>
<comment type="subcellular location">
    <subcellularLocation>
        <location evidence="1">Cell envelope</location>
    </subcellularLocation>
</comment>
<dbReference type="InterPro" id="IPR011053">
    <property type="entry name" value="Single_hybrid_motif"/>
</dbReference>
<feature type="region of interest" description="Disordered" evidence="4">
    <location>
        <begin position="438"/>
        <end position="490"/>
    </location>
</feature>
<dbReference type="STRING" id="573061.Clocel_3451"/>
<protein>
    <submittedName>
        <fullName evidence="8">Efflux transporter, RND family, MFP subunit</fullName>
    </submittedName>
</protein>
<accession>D9SVR8</accession>
<evidence type="ECO:0000259" key="7">
    <source>
        <dbReference type="Pfam" id="PF25990"/>
    </source>
</evidence>
<reference evidence="8 9" key="1">
    <citation type="submission" date="2010-08" db="EMBL/GenBank/DDBJ databases">
        <title>Complete sequence of Clostridium cellulovorans 743B.</title>
        <authorList>
            <consortium name="US DOE Joint Genome Institute"/>
            <person name="Lucas S."/>
            <person name="Copeland A."/>
            <person name="Lapidus A."/>
            <person name="Cheng J.-F."/>
            <person name="Bruce D."/>
            <person name="Goodwin L."/>
            <person name="Pitluck S."/>
            <person name="Chertkov O."/>
            <person name="Detter J.C."/>
            <person name="Han C."/>
            <person name="Tapia R."/>
            <person name="Land M."/>
            <person name="Hauser L."/>
            <person name="Chang Y.-J."/>
            <person name="Jeffries C."/>
            <person name="Kyrpides N."/>
            <person name="Ivanova N."/>
            <person name="Mikhailova N."/>
            <person name="Hemme C.L."/>
            <person name="Woyke T."/>
        </authorList>
    </citation>
    <scope>NUCLEOTIDE SEQUENCE [LARGE SCALE GENOMIC DNA]</scope>
    <source>
        <strain evidence="9">ATCC 35296 / DSM 3052 / OCM 3 / 743B</strain>
    </source>
</reference>
<dbReference type="Gene3D" id="2.40.30.170">
    <property type="match status" value="1"/>
</dbReference>
<dbReference type="RefSeq" id="WP_010073528.1">
    <property type="nucleotide sequence ID" value="NC_014393.1"/>
</dbReference>
<dbReference type="Gene3D" id="2.40.50.100">
    <property type="match status" value="3"/>
</dbReference>
<dbReference type="PANTHER" id="PTHR30469:SF33">
    <property type="entry name" value="SLR1207 PROTEIN"/>
    <property type="match status" value="1"/>
</dbReference>
<feature type="domain" description="YknX-like beta-barrel" evidence="7">
    <location>
        <begin position="305"/>
        <end position="376"/>
    </location>
</feature>
<keyword evidence="9" id="KW-1185">Reference proteome</keyword>
<evidence type="ECO:0000259" key="6">
    <source>
        <dbReference type="Pfam" id="PF25967"/>
    </source>
</evidence>